<dbReference type="AlphaFoldDB" id="A0A4Y2JD59"/>
<dbReference type="Proteomes" id="UP000499080">
    <property type="component" value="Unassembled WGS sequence"/>
</dbReference>
<organism evidence="1 2">
    <name type="scientific">Araneus ventricosus</name>
    <name type="common">Orbweaver spider</name>
    <name type="synonym">Epeira ventricosa</name>
    <dbReference type="NCBI Taxonomy" id="182803"/>
    <lineage>
        <taxon>Eukaryota</taxon>
        <taxon>Metazoa</taxon>
        <taxon>Ecdysozoa</taxon>
        <taxon>Arthropoda</taxon>
        <taxon>Chelicerata</taxon>
        <taxon>Arachnida</taxon>
        <taxon>Araneae</taxon>
        <taxon>Araneomorphae</taxon>
        <taxon>Entelegynae</taxon>
        <taxon>Araneoidea</taxon>
        <taxon>Araneidae</taxon>
        <taxon>Araneus</taxon>
    </lineage>
</organism>
<accession>A0A4Y2JD59</accession>
<proteinExistence type="predicted"/>
<gene>
    <name evidence="1" type="ORF">AVEN_116846_1</name>
</gene>
<protein>
    <submittedName>
        <fullName evidence="1">Uncharacterized protein</fullName>
    </submittedName>
</protein>
<feature type="non-terminal residue" evidence="1">
    <location>
        <position position="18"/>
    </location>
</feature>
<name>A0A4Y2JD59_ARAVE</name>
<dbReference type="EMBL" id="BGPR01003415">
    <property type="protein sequence ID" value="GBM87854.1"/>
    <property type="molecule type" value="Genomic_DNA"/>
</dbReference>
<evidence type="ECO:0000313" key="2">
    <source>
        <dbReference type="Proteomes" id="UP000499080"/>
    </source>
</evidence>
<keyword evidence="2" id="KW-1185">Reference proteome</keyword>
<evidence type="ECO:0000313" key="1">
    <source>
        <dbReference type="EMBL" id="GBM87854.1"/>
    </source>
</evidence>
<reference evidence="1 2" key="1">
    <citation type="journal article" date="2019" name="Sci. Rep.">
        <title>Orb-weaving spider Araneus ventricosus genome elucidates the spidroin gene catalogue.</title>
        <authorList>
            <person name="Kono N."/>
            <person name="Nakamura H."/>
            <person name="Ohtoshi R."/>
            <person name="Moran D.A.P."/>
            <person name="Shinohara A."/>
            <person name="Yoshida Y."/>
            <person name="Fujiwara M."/>
            <person name="Mori M."/>
            <person name="Tomita M."/>
            <person name="Arakawa K."/>
        </authorList>
    </citation>
    <scope>NUCLEOTIDE SEQUENCE [LARGE SCALE GENOMIC DNA]</scope>
</reference>
<comment type="caution">
    <text evidence="1">The sequence shown here is derived from an EMBL/GenBank/DDBJ whole genome shotgun (WGS) entry which is preliminary data.</text>
</comment>
<sequence length="18" mass="2041">MPQTPSSSEQFLKIMDSD</sequence>